<evidence type="ECO:0000313" key="2">
    <source>
        <dbReference type="EMBL" id="OFC69125.1"/>
    </source>
</evidence>
<dbReference type="InterPro" id="IPR027417">
    <property type="entry name" value="P-loop_NTPase"/>
</dbReference>
<dbReference type="Gene3D" id="3.40.50.300">
    <property type="entry name" value="P-loop containing nucleotide triphosphate hydrolases"/>
    <property type="match status" value="1"/>
</dbReference>
<dbReference type="Proteomes" id="UP000175691">
    <property type="component" value="Unassembled WGS sequence"/>
</dbReference>
<dbReference type="SUPFAM" id="SSF52540">
    <property type="entry name" value="P-loop containing nucleoside triphosphate hydrolases"/>
    <property type="match status" value="1"/>
</dbReference>
<proteinExistence type="predicted"/>
<dbReference type="InterPro" id="IPR019734">
    <property type="entry name" value="TPR_rpt"/>
</dbReference>
<dbReference type="InterPro" id="IPR011990">
    <property type="entry name" value="TPR-like_helical_dom_sf"/>
</dbReference>
<dbReference type="SUPFAM" id="SSF48452">
    <property type="entry name" value="TPR-like"/>
    <property type="match status" value="2"/>
</dbReference>
<evidence type="ECO:0000313" key="3">
    <source>
        <dbReference type="Proteomes" id="UP000175691"/>
    </source>
</evidence>
<dbReference type="PANTHER" id="PTHR12788:SF10">
    <property type="entry name" value="PROTEIN-TYROSINE SULFOTRANSFERASE"/>
    <property type="match status" value="1"/>
</dbReference>
<dbReference type="AlphaFoldDB" id="A0A1E7Z6G5"/>
<dbReference type="Pfam" id="PF13469">
    <property type="entry name" value="Sulfotransfer_3"/>
    <property type="match status" value="1"/>
</dbReference>
<keyword evidence="1" id="KW-0808">Transferase</keyword>
<name>A0A1E7Z6G5_9ALTE</name>
<sequence length="536" mass="59260">MNQSETHARIEQYIAQRNFDAAAADCIQLVKTHADDARGWQLLSEVSLRLKQNRMAVNAALKAVDLVPENPTYLLHLAKVYAGFSAWNATRKVLNRLDALTSIMTVSDLAALALLYFQGLDYAKAENVYRQLLSVDSDNVEAKYNLAAILRYTGKLDEAAALLRAVLNGNPASVEACSALAHVKKHRADDDTLARIDACLSTHSRDATSSDMVLASLQYARGKVLEEQGDFASAFEVFSLGAAAKKAQQTFTTEHEIARIRAMQSLVSNNAFPALTQSDEPGPVFIVGMPRTGTTLVERILTTHSAVTSGGELNFMPMTLLEASGKSWFEGPEGVTAEALKKISGVNFNAIGERYMALSRDLLACTGIFTDKLPLNALFVPVILAAIPNARIIQVTRNTMDTAFSNFKMLFTRGYDYSYSLDDIAAYMPAYQQMMNQWQQTYGERVHTVNYETLVAQPENTVRSMLDFCNLSWEPACLAFHNQAGATQTASASQIKEPLHSRYVGQWKHYEDALLSLKKQLEKEGVTPLTEEDIKW</sequence>
<dbReference type="InterPro" id="IPR026634">
    <property type="entry name" value="TPST-like"/>
</dbReference>
<reference evidence="2 3" key="1">
    <citation type="submission" date="2016-08" db="EMBL/GenBank/DDBJ databases">
        <authorList>
            <person name="Seilhamer J.J."/>
        </authorList>
    </citation>
    <scope>NUCLEOTIDE SEQUENCE [LARGE SCALE GENOMIC DNA]</scope>
    <source>
        <strain evidence="2 3">KCTC 42603</strain>
    </source>
</reference>
<dbReference type="OrthoDB" id="9815894at2"/>
<dbReference type="RefSeq" id="WP_070127321.1">
    <property type="nucleotide sequence ID" value="NZ_MDHN01000041.1"/>
</dbReference>
<keyword evidence="3" id="KW-1185">Reference proteome</keyword>
<protein>
    <submittedName>
        <fullName evidence="2">Uncharacterized protein</fullName>
    </submittedName>
</protein>
<dbReference type="PANTHER" id="PTHR12788">
    <property type="entry name" value="PROTEIN-TYROSINE SULFOTRANSFERASE 2"/>
    <property type="match status" value="1"/>
</dbReference>
<gene>
    <name evidence="2" type="ORF">BFC18_20555</name>
</gene>
<organism evidence="2 3">
    <name type="scientific">Alteromonas confluentis</name>
    <dbReference type="NCBI Taxonomy" id="1656094"/>
    <lineage>
        <taxon>Bacteria</taxon>
        <taxon>Pseudomonadati</taxon>
        <taxon>Pseudomonadota</taxon>
        <taxon>Gammaproteobacteria</taxon>
        <taxon>Alteromonadales</taxon>
        <taxon>Alteromonadaceae</taxon>
        <taxon>Alteromonas/Salinimonas group</taxon>
        <taxon>Alteromonas</taxon>
    </lineage>
</organism>
<dbReference type="SMART" id="SM00028">
    <property type="entry name" value="TPR"/>
    <property type="match status" value="4"/>
</dbReference>
<accession>A0A1E7Z6G5</accession>
<evidence type="ECO:0000256" key="1">
    <source>
        <dbReference type="ARBA" id="ARBA00022679"/>
    </source>
</evidence>
<dbReference type="GO" id="GO:0008476">
    <property type="term" value="F:protein-tyrosine sulfotransferase activity"/>
    <property type="evidence" value="ECO:0007669"/>
    <property type="project" value="InterPro"/>
</dbReference>
<dbReference type="EMBL" id="MDHN01000041">
    <property type="protein sequence ID" value="OFC69125.1"/>
    <property type="molecule type" value="Genomic_DNA"/>
</dbReference>
<dbReference type="Gene3D" id="1.25.40.10">
    <property type="entry name" value="Tetratricopeptide repeat domain"/>
    <property type="match status" value="2"/>
</dbReference>
<comment type="caution">
    <text evidence="2">The sequence shown here is derived from an EMBL/GenBank/DDBJ whole genome shotgun (WGS) entry which is preliminary data.</text>
</comment>
<dbReference type="Pfam" id="PF13432">
    <property type="entry name" value="TPR_16"/>
    <property type="match status" value="1"/>
</dbReference>
<dbReference type="STRING" id="1656094.BFC18_20555"/>